<gene>
    <name evidence="2" type="ORF">NGM99_11855</name>
</gene>
<proteinExistence type="predicted"/>
<feature type="transmembrane region" description="Helical" evidence="1">
    <location>
        <begin position="80"/>
        <end position="103"/>
    </location>
</feature>
<accession>A0ABT1C8J2</accession>
<keyword evidence="1" id="KW-0812">Transmembrane</keyword>
<dbReference type="RefSeq" id="WP_252819112.1">
    <property type="nucleotide sequence ID" value="NZ_JAMXQS010000005.1"/>
</dbReference>
<name>A0ABT1C8J2_9HYPH</name>
<keyword evidence="1" id="KW-0472">Membrane</keyword>
<dbReference type="Proteomes" id="UP001205906">
    <property type="component" value="Unassembled WGS sequence"/>
</dbReference>
<evidence type="ECO:0000256" key="1">
    <source>
        <dbReference type="SAM" id="Phobius"/>
    </source>
</evidence>
<feature type="transmembrane region" description="Helical" evidence="1">
    <location>
        <begin position="33"/>
        <end position="51"/>
    </location>
</feature>
<evidence type="ECO:0000313" key="3">
    <source>
        <dbReference type="Proteomes" id="UP001205906"/>
    </source>
</evidence>
<evidence type="ECO:0000313" key="2">
    <source>
        <dbReference type="EMBL" id="MCO6050476.1"/>
    </source>
</evidence>
<protein>
    <submittedName>
        <fullName evidence="2">Uncharacterized protein</fullName>
    </submittedName>
</protein>
<sequence length="115" mass="11875">MLGIPFAVWSGKIAFASASVEVDGRSRGRPGRAATVFLLILPLVLIAFYVVSGIGRVEVDPLGVGVAVAPVEKPVSEWGAYAFLALSPAFGSILGYMIGTILAGKSLAGKRKTNA</sequence>
<organism evidence="2 3">
    <name type="scientific">Mesorhizobium liriopis</name>
    <dbReference type="NCBI Taxonomy" id="2953882"/>
    <lineage>
        <taxon>Bacteria</taxon>
        <taxon>Pseudomonadati</taxon>
        <taxon>Pseudomonadota</taxon>
        <taxon>Alphaproteobacteria</taxon>
        <taxon>Hyphomicrobiales</taxon>
        <taxon>Phyllobacteriaceae</taxon>
        <taxon>Mesorhizobium</taxon>
    </lineage>
</organism>
<comment type="caution">
    <text evidence="2">The sequence shown here is derived from an EMBL/GenBank/DDBJ whole genome shotgun (WGS) entry which is preliminary data.</text>
</comment>
<dbReference type="EMBL" id="JAMXQS010000005">
    <property type="protein sequence ID" value="MCO6050476.1"/>
    <property type="molecule type" value="Genomic_DNA"/>
</dbReference>
<reference evidence="2 3" key="1">
    <citation type="submission" date="2022-06" db="EMBL/GenBank/DDBJ databases">
        <title>Mesorhizobium sp. strain RP14 Genome sequencing and assembly.</title>
        <authorList>
            <person name="Kim I."/>
        </authorList>
    </citation>
    <scope>NUCLEOTIDE SEQUENCE [LARGE SCALE GENOMIC DNA]</scope>
    <source>
        <strain evidence="3">RP14(2022)</strain>
    </source>
</reference>
<keyword evidence="1" id="KW-1133">Transmembrane helix</keyword>
<keyword evidence="3" id="KW-1185">Reference proteome</keyword>